<proteinExistence type="predicted"/>
<protein>
    <submittedName>
        <fullName evidence="2">Uncharacterized protein</fullName>
    </submittedName>
</protein>
<keyword evidence="1" id="KW-1133">Transmembrane helix</keyword>
<evidence type="ECO:0000313" key="2">
    <source>
        <dbReference type="EMBL" id="KIH77727.1"/>
    </source>
</evidence>
<name>A0A0C2HYA8_9BACT</name>
<keyword evidence="1" id="KW-0812">Transmembrane</keyword>
<organism evidence="2 3">
    <name type="scientific">Geoalkalibacter ferrihydriticus DSM 17813</name>
    <dbReference type="NCBI Taxonomy" id="1121915"/>
    <lineage>
        <taxon>Bacteria</taxon>
        <taxon>Pseudomonadati</taxon>
        <taxon>Thermodesulfobacteriota</taxon>
        <taxon>Desulfuromonadia</taxon>
        <taxon>Desulfuromonadales</taxon>
        <taxon>Geoalkalibacteraceae</taxon>
        <taxon>Geoalkalibacter</taxon>
    </lineage>
</organism>
<dbReference type="EMBL" id="JWJD01000001">
    <property type="protein sequence ID" value="KIH77727.1"/>
    <property type="molecule type" value="Genomic_DNA"/>
</dbReference>
<accession>A0A0C2HYA8</accession>
<reference evidence="2 3" key="1">
    <citation type="submission" date="2014-12" db="EMBL/GenBank/DDBJ databases">
        <title>Genomes of Geoalkalibacter ferrihydriticus and Geoalkalibacter subterraneus, two haloalkaliphilic metal-reducing members of the Geobacteraceae.</title>
        <authorList>
            <person name="Badalamenti J.P."/>
            <person name="Torres C.I."/>
            <person name="Krajmalnik-Brown R."/>
            <person name="Bond D.R."/>
        </authorList>
    </citation>
    <scope>NUCLEOTIDE SEQUENCE [LARGE SCALE GENOMIC DNA]</scope>
    <source>
        <strain evidence="2 3">DSM 17813</strain>
    </source>
</reference>
<comment type="caution">
    <text evidence="2">The sequence shown here is derived from an EMBL/GenBank/DDBJ whole genome shotgun (WGS) entry which is preliminary data.</text>
</comment>
<evidence type="ECO:0000313" key="3">
    <source>
        <dbReference type="Proteomes" id="UP000035068"/>
    </source>
</evidence>
<gene>
    <name evidence="2" type="ORF">GFER_03480</name>
</gene>
<sequence length="202" mass="22693">MNEPTADPQHQSKGQYPILTVPLIKILVALALPVVLFFGGGYLMLLFTARDQFPQTSAPESVPLHFRLGGYNAEQAQAYWAWLGAEGQLAELRFLEVDLVFPLVYGGALLVSLFLIWGWLGRPFRLAWLLAPLAVTVIADWTENLVHWHQLHRVLRQEPVQDFWMHMASLATTTKMLCFTLSATLLVALALKRLARISRGMG</sequence>
<dbReference type="AlphaFoldDB" id="A0A0C2HYA8"/>
<evidence type="ECO:0000256" key="1">
    <source>
        <dbReference type="SAM" id="Phobius"/>
    </source>
</evidence>
<feature type="transmembrane region" description="Helical" evidence="1">
    <location>
        <begin position="99"/>
        <end position="119"/>
    </location>
</feature>
<keyword evidence="3" id="KW-1185">Reference proteome</keyword>
<dbReference type="Proteomes" id="UP000035068">
    <property type="component" value="Unassembled WGS sequence"/>
</dbReference>
<feature type="transmembrane region" description="Helical" evidence="1">
    <location>
        <begin position="23"/>
        <end position="47"/>
    </location>
</feature>
<feature type="transmembrane region" description="Helical" evidence="1">
    <location>
        <begin position="163"/>
        <end position="191"/>
    </location>
</feature>
<keyword evidence="1" id="KW-0472">Membrane</keyword>